<dbReference type="PANTHER" id="PTHR42760">
    <property type="entry name" value="SHORT-CHAIN DEHYDROGENASES/REDUCTASES FAMILY MEMBER"/>
    <property type="match status" value="1"/>
</dbReference>
<comment type="similarity">
    <text evidence="1">Belongs to the short-chain dehydrogenases/reductases (SDR) family.</text>
</comment>
<evidence type="ECO:0000259" key="3">
    <source>
        <dbReference type="SMART" id="SM00822"/>
    </source>
</evidence>
<evidence type="ECO:0000256" key="1">
    <source>
        <dbReference type="ARBA" id="ARBA00006484"/>
    </source>
</evidence>
<dbReference type="PRINTS" id="PR00080">
    <property type="entry name" value="SDRFAMILY"/>
</dbReference>
<dbReference type="InterPro" id="IPR002347">
    <property type="entry name" value="SDR_fam"/>
</dbReference>
<gene>
    <name evidence="4" type="ORF">CEUR00632_LOCUS20928</name>
</gene>
<dbReference type="Pfam" id="PF13561">
    <property type="entry name" value="adh_short_C2"/>
    <property type="match status" value="1"/>
</dbReference>
<proteinExistence type="inferred from homology"/>
<sequence length="269" mass="27838">MAAVARLQGRVALVTGGAKGIGFACARSLARNGAKIVLADVDMPRAQESVDVLCSEGHEVTAIACDVRVRTQVDAAVQHAVSRFGSLDILVANAGIVKAAPFLEMAEQDFDDVIGINLKGCFISCQAAARQMVKERQAGDKKGKAIITMSSVNGVMAIPSIAGYNASKGGVNNLTRCMALALVEHGIRVNAIGPGSIQTDVLTAVANDEAARNRVLSRTPMGRIGDPGEVGSVAAFLASDDASYMTGQVLYVDGGRMAMNYTCPVPGSA</sequence>
<keyword evidence="2" id="KW-0560">Oxidoreductase</keyword>
<feature type="domain" description="Ketoreductase" evidence="3">
    <location>
        <begin position="10"/>
        <end position="195"/>
    </location>
</feature>
<protein>
    <recommendedName>
        <fullName evidence="3">Ketoreductase domain-containing protein</fullName>
    </recommendedName>
</protein>
<dbReference type="InterPro" id="IPR057326">
    <property type="entry name" value="KR_dom"/>
</dbReference>
<dbReference type="InterPro" id="IPR036291">
    <property type="entry name" value="NAD(P)-bd_dom_sf"/>
</dbReference>
<dbReference type="InterPro" id="IPR020904">
    <property type="entry name" value="Sc_DH/Rdtase_CS"/>
</dbReference>
<dbReference type="FunFam" id="3.40.50.720:FF:000084">
    <property type="entry name" value="Short-chain dehydrogenase reductase"/>
    <property type="match status" value="1"/>
</dbReference>
<accession>A0A7R9W0K8</accession>
<dbReference type="PROSITE" id="PS00061">
    <property type="entry name" value="ADH_SHORT"/>
    <property type="match status" value="1"/>
</dbReference>
<dbReference type="GO" id="GO:0006633">
    <property type="term" value="P:fatty acid biosynthetic process"/>
    <property type="evidence" value="ECO:0007669"/>
    <property type="project" value="TreeGrafter"/>
</dbReference>
<dbReference type="GO" id="GO:0016616">
    <property type="term" value="F:oxidoreductase activity, acting on the CH-OH group of donors, NAD or NADP as acceptor"/>
    <property type="evidence" value="ECO:0007669"/>
    <property type="project" value="TreeGrafter"/>
</dbReference>
<evidence type="ECO:0000313" key="4">
    <source>
        <dbReference type="EMBL" id="CAD8310906.1"/>
    </source>
</evidence>
<dbReference type="PANTHER" id="PTHR42760:SF133">
    <property type="entry name" value="3-OXOACYL-[ACYL-CARRIER-PROTEIN] REDUCTASE"/>
    <property type="match status" value="1"/>
</dbReference>
<dbReference type="NCBIfam" id="NF005559">
    <property type="entry name" value="PRK07231.1"/>
    <property type="match status" value="1"/>
</dbReference>
<dbReference type="AlphaFoldDB" id="A0A7R9W0K8"/>
<dbReference type="SMART" id="SM00822">
    <property type="entry name" value="PKS_KR"/>
    <property type="match status" value="1"/>
</dbReference>
<dbReference type="Gene3D" id="3.40.50.720">
    <property type="entry name" value="NAD(P)-binding Rossmann-like Domain"/>
    <property type="match status" value="1"/>
</dbReference>
<dbReference type="SUPFAM" id="SSF51735">
    <property type="entry name" value="NAD(P)-binding Rossmann-fold domains"/>
    <property type="match status" value="1"/>
</dbReference>
<evidence type="ECO:0000256" key="2">
    <source>
        <dbReference type="ARBA" id="ARBA00023002"/>
    </source>
</evidence>
<reference evidence="4" key="1">
    <citation type="submission" date="2021-01" db="EMBL/GenBank/DDBJ databases">
        <authorList>
            <person name="Corre E."/>
            <person name="Pelletier E."/>
            <person name="Niang G."/>
            <person name="Scheremetjew M."/>
            <person name="Finn R."/>
            <person name="Kale V."/>
            <person name="Holt S."/>
            <person name="Cochrane G."/>
            <person name="Meng A."/>
            <person name="Brown T."/>
            <person name="Cohen L."/>
        </authorList>
    </citation>
    <scope>NUCLEOTIDE SEQUENCE</scope>
    <source>
        <strain evidence="4">CCMP219</strain>
    </source>
</reference>
<dbReference type="EMBL" id="HBEC01044872">
    <property type="protein sequence ID" value="CAD8310906.1"/>
    <property type="molecule type" value="Transcribed_RNA"/>
</dbReference>
<organism evidence="4">
    <name type="scientific">Chlamydomonas euryale</name>
    <dbReference type="NCBI Taxonomy" id="1486919"/>
    <lineage>
        <taxon>Eukaryota</taxon>
        <taxon>Viridiplantae</taxon>
        <taxon>Chlorophyta</taxon>
        <taxon>core chlorophytes</taxon>
        <taxon>Chlorophyceae</taxon>
        <taxon>CS clade</taxon>
        <taxon>Chlamydomonadales</taxon>
        <taxon>Chlamydomonadaceae</taxon>
        <taxon>Chlamydomonas</taxon>
    </lineage>
</organism>
<dbReference type="PRINTS" id="PR00081">
    <property type="entry name" value="GDHRDH"/>
</dbReference>
<dbReference type="GO" id="GO:0048038">
    <property type="term" value="F:quinone binding"/>
    <property type="evidence" value="ECO:0007669"/>
    <property type="project" value="TreeGrafter"/>
</dbReference>
<name>A0A7R9W0K8_9CHLO</name>